<dbReference type="AlphaFoldDB" id="A0A7C4LK27"/>
<dbReference type="InterPro" id="IPR000600">
    <property type="entry name" value="ROK"/>
</dbReference>
<dbReference type="EMBL" id="DSVQ01000010">
    <property type="protein sequence ID" value="HGT38536.1"/>
    <property type="molecule type" value="Genomic_DNA"/>
</dbReference>
<evidence type="ECO:0000256" key="1">
    <source>
        <dbReference type="ARBA" id="ARBA00006479"/>
    </source>
</evidence>
<accession>A0A7C4LK27</accession>
<dbReference type="Pfam" id="PF00480">
    <property type="entry name" value="ROK"/>
    <property type="match status" value="1"/>
</dbReference>
<gene>
    <name evidence="2" type="ORF">ENS64_04645</name>
</gene>
<proteinExistence type="inferred from homology"/>
<dbReference type="PANTHER" id="PTHR18964:SF149">
    <property type="entry name" value="BIFUNCTIONAL UDP-N-ACETYLGLUCOSAMINE 2-EPIMERASE_N-ACETYLMANNOSAMINE KINASE"/>
    <property type="match status" value="1"/>
</dbReference>
<dbReference type="PANTHER" id="PTHR18964">
    <property type="entry name" value="ROK (REPRESSOR, ORF, KINASE) FAMILY"/>
    <property type="match status" value="1"/>
</dbReference>
<dbReference type="SUPFAM" id="SSF53067">
    <property type="entry name" value="Actin-like ATPase domain"/>
    <property type="match status" value="1"/>
</dbReference>
<reference evidence="2" key="1">
    <citation type="journal article" date="2020" name="mSystems">
        <title>Genome- and Community-Level Interaction Insights into Carbon Utilization and Element Cycling Functions of Hydrothermarchaeota in Hydrothermal Sediment.</title>
        <authorList>
            <person name="Zhou Z."/>
            <person name="Liu Y."/>
            <person name="Xu W."/>
            <person name="Pan J."/>
            <person name="Luo Z.H."/>
            <person name="Li M."/>
        </authorList>
    </citation>
    <scope>NUCLEOTIDE SEQUENCE [LARGE SCALE GENOMIC DNA]</scope>
    <source>
        <strain evidence="2">SpSt-508</strain>
    </source>
</reference>
<organism evidence="2">
    <name type="scientific">Schlesneria paludicola</name>
    <dbReference type="NCBI Taxonomy" id="360056"/>
    <lineage>
        <taxon>Bacteria</taxon>
        <taxon>Pseudomonadati</taxon>
        <taxon>Planctomycetota</taxon>
        <taxon>Planctomycetia</taxon>
        <taxon>Planctomycetales</taxon>
        <taxon>Planctomycetaceae</taxon>
        <taxon>Schlesneria</taxon>
    </lineage>
</organism>
<name>A0A7C4LK27_9PLAN</name>
<dbReference type="InterPro" id="IPR043129">
    <property type="entry name" value="ATPase_NBD"/>
</dbReference>
<comment type="similarity">
    <text evidence="1">Belongs to the ROK (NagC/XylR) family.</text>
</comment>
<protein>
    <submittedName>
        <fullName evidence="2">ROK family protein</fullName>
    </submittedName>
</protein>
<comment type="caution">
    <text evidence="2">The sequence shown here is derived from an EMBL/GenBank/DDBJ whole genome shotgun (WGS) entry which is preliminary data.</text>
</comment>
<sequence>MTAVADGKYWVGFDLGGTKMYAVLFDAQFRPVARRRKKTRGNEGAEAGVERISHLLQKLLDDAQVRREHLEAIGVGAPGPVDMEEGVIHEAPNLGWKDVPLRELLEKEFGCPVAICNDVDAGVYGECRFGAARGARTALGVFPGTGIGGGLIYEGQIFRGRNSSCLEIGHLPVVPNGAPCGCGRRGCLETVASRLALSAEIAKAAYRGQAPHLLRVAGTDLANIRSGVLAEAIEAGDRVVEGILRDGARALGTALAGVVNLLLPDTIVLGGGLVEALPELFLSEVTGELQRRVMPAFVAALNVKLAELGDDAGVLGAAAWARQSLTNRGSRTAVFSTT</sequence>
<evidence type="ECO:0000313" key="2">
    <source>
        <dbReference type="EMBL" id="HGT38536.1"/>
    </source>
</evidence>
<dbReference type="Gene3D" id="3.30.420.40">
    <property type="match status" value="2"/>
</dbReference>